<gene>
    <name evidence="2" type="ORF">NV226_02660</name>
</gene>
<reference evidence="2" key="1">
    <citation type="submission" date="2022-08" db="EMBL/GenBank/DDBJ databases">
        <title>Complete genome of Mycoplasma iguanae type strain 2327.</title>
        <authorList>
            <person name="Spergser J."/>
        </authorList>
    </citation>
    <scope>NUCLEOTIDE SEQUENCE</scope>
    <source>
        <strain evidence="2">2327</strain>
    </source>
</reference>
<keyword evidence="3" id="KW-1185">Reference proteome</keyword>
<evidence type="ECO:0000256" key="1">
    <source>
        <dbReference type="SAM" id="Phobius"/>
    </source>
</evidence>
<sequence>MTKSKKTLAIVGGVGAVWVVGTVITAAVIGAQASQKKEGEVKGNVSKLSLETSARSFNSVDLKFDFNTDKSKDYINLPLRIDYWIDGTEKTAAKLSKPFISSSTQLTVTLGSLESGKKYNYEIFSANSEEKLEEGSFETRKEPTFQVRSSSATSIDFLFSNLDPSYLARSFSVRYREKDKPEQPLKDKIITLGNLDTKPNTESTVYELLNALTDLKPDTEYLINVYLNNTAGALISDEGLNERVVRTKSVPTITVVNKNPYSASFKLENLRGYAEDPSSTKAFLEVSYETKPTTETAATSTSTPIKKQFDVTTLESFSFDIYGLAADKDYEFKFAIRYGNSLTELATHEVKTLTKTDLKIELTEEKSTISLTNANNLETDITDLVFAWVVEPLGANVKLRFSDLDKVSMSKDSTTETTAKVEFSKNTPDSKLKLEPGQNYIGQVFRKDDKEFKTPLLEKNAEFKLLKALKIDTQKSTIQDTTAELTIDGLNQFAEGTQLTLYATEVTVSASSSETGAASSTPAATEIKADYTVTKNGTQKVTFSGLSASKTYEVKVYLKSDTSKSNSLFSSKFVFETTATASSSGDAFEAVL</sequence>
<name>A0ABY5R8J2_9MOLU</name>
<dbReference type="RefSeq" id="WP_258210775.1">
    <property type="nucleotide sequence ID" value="NZ_CP102734.1"/>
</dbReference>
<accession>A0ABY5R8J2</accession>
<keyword evidence="1" id="KW-0812">Transmembrane</keyword>
<feature type="transmembrane region" description="Helical" evidence="1">
    <location>
        <begin position="7"/>
        <end position="29"/>
    </location>
</feature>
<dbReference type="Proteomes" id="UP001059252">
    <property type="component" value="Chromosome"/>
</dbReference>
<evidence type="ECO:0000313" key="2">
    <source>
        <dbReference type="EMBL" id="UVD81601.1"/>
    </source>
</evidence>
<protein>
    <submittedName>
        <fullName evidence="2">Uncharacterized protein</fullName>
    </submittedName>
</protein>
<keyword evidence="1" id="KW-0472">Membrane</keyword>
<evidence type="ECO:0000313" key="3">
    <source>
        <dbReference type="Proteomes" id="UP001059252"/>
    </source>
</evidence>
<proteinExistence type="predicted"/>
<keyword evidence="1" id="KW-1133">Transmembrane helix</keyword>
<organism evidence="2 3">
    <name type="scientific">Mycoplasma iguanae</name>
    <dbReference type="NCBI Taxonomy" id="292461"/>
    <lineage>
        <taxon>Bacteria</taxon>
        <taxon>Bacillati</taxon>
        <taxon>Mycoplasmatota</taxon>
        <taxon>Mollicutes</taxon>
        <taxon>Mycoplasmataceae</taxon>
        <taxon>Mycoplasma</taxon>
    </lineage>
</organism>
<dbReference type="EMBL" id="CP102734">
    <property type="protein sequence ID" value="UVD81601.1"/>
    <property type="molecule type" value="Genomic_DNA"/>
</dbReference>